<protein>
    <submittedName>
        <fullName evidence="2">Uncharacterized protein</fullName>
    </submittedName>
</protein>
<gene>
    <name evidence="2" type="ORF">ElyMa_001019500</name>
</gene>
<dbReference type="Proteomes" id="UP000762676">
    <property type="component" value="Unassembled WGS sequence"/>
</dbReference>
<name>A0AAV4HKN8_9GAST</name>
<keyword evidence="3" id="KW-1185">Reference proteome</keyword>
<feature type="compositionally biased region" description="Acidic residues" evidence="1">
    <location>
        <begin position="78"/>
        <end position="92"/>
    </location>
</feature>
<dbReference type="EMBL" id="BMAT01002066">
    <property type="protein sequence ID" value="GFR98443.1"/>
    <property type="molecule type" value="Genomic_DNA"/>
</dbReference>
<accession>A0AAV4HKN8</accession>
<proteinExistence type="predicted"/>
<evidence type="ECO:0000313" key="2">
    <source>
        <dbReference type="EMBL" id="GFR98443.1"/>
    </source>
</evidence>
<organism evidence="2 3">
    <name type="scientific">Elysia marginata</name>
    <dbReference type="NCBI Taxonomy" id="1093978"/>
    <lineage>
        <taxon>Eukaryota</taxon>
        <taxon>Metazoa</taxon>
        <taxon>Spiralia</taxon>
        <taxon>Lophotrochozoa</taxon>
        <taxon>Mollusca</taxon>
        <taxon>Gastropoda</taxon>
        <taxon>Heterobranchia</taxon>
        <taxon>Euthyneura</taxon>
        <taxon>Panpulmonata</taxon>
        <taxon>Sacoglossa</taxon>
        <taxon>Placobranchoidea</taxon>
        <taxon>Plakobranchidae</taxon>
        <taxon>Elysia</taxon>
    </lineage>
</organism>
<evidence type="ECO:0000256" key="1">
    <source>
        <dbReference type="SAM" id="MobiDB-lite"/>
    </source>
</evidence>
<comment type="caution">
    <text evidence="2">The sequence shown here is derived from an EMBL/GenBank/DDBJ whole genome shotgun (WGS) entry which is preliminary data.</text>
</comment>
<reference evidence="2 3" key="1">
    <citation type="journal article" date="2021" name="Elife">
        <title>Chloroplast acquisition without the gene transfer in kleptoplastic sea slugs, Plakobranchus ocellatus.</title>
        <authorList>
            <person name="Maeda T."/>
            <person name="Takahashi S."/>
            <person name="Yoshida T."/>
            <person name="Shimamura S."/>
            <person name="Takaki Y."/>
            <person name="Nagai Y."/>
            <person name="Toyoda A."/>
            <person name="Suzuki Y."/>
            <person name="Arimoto A."/>
            <person name="Ishii H."/>
            <person name="Satoh N."/>
            <person name="Nishiyama T."/>
            <person name="Hasebe M."/>
            <person name="Maruyama T."/>
            <person name="Minagawa J."/>
            <person name="Obokata J."/>
            <person name="Shigenobu S."/>
        </authorList>
    </citation>
    <scope>NUCLEOTIDE SEQUENCE [LARGE SCALE GENOMIC DNA]</scope>
</reference>
<sequence>MFLKEPRGVSKSILKQNNLIVLAAYRLVQTSRKHEKRKLSRTEESDWYGRRGENLKITMKELKDQDNVDKSQLQPGALDDDDDDGSGCGGDDDDDDDFKIGLHIFVCVFWIPLSSWF</sequence>
<evidence type="ECO:0000313" key="3">
    <source>
        <dbReference type="Proteomes" id="UP000762676"/>
    </source>
</evidence>
<dbReference type="AlphaFoldDB" id="A0AAV4HKN8"/>
<feature type="region of interest" description="Disordered" evidence="1">
    <location>
        <begin position="61"/>
        <end position="92"/>
    </location>
</feature>